<comment type="caution">
    <text evidence="4">The sequence shown here is derived from an EMBL/GenBank/DDBJ whole genome shotgun (WGS) entry which is preliminary data.</text>
</comment>
<dbReference type="AlphaFoldDB" id="A0A7W7MJS1"/>
<dbReference type="RefSeq" id="WP_188124232.1">
    <property type="nucleotide sequence ID" value="NZ_BOMP01000167.1"/>
</dbReference>
<feature type="domain" description="DUF6286" evidence="2">
    <location>
        <begin position="67"/>
        <end position="173"/>
    </location>
</feature>
<organism evidence="4 5">
    <name type="scientific">Actinoplanes lobatus</name>
    <dbReference type="NCBI Taxonomy" id="113568"/>
    <lineage>
        <taxon>Bacteria</taxon>
        <taxon>Bacillati</taxon>
        <taxon>Actinomycetota</taxon>
        <taxon>Actinomycetes</taxon>
        <taxon>Micromonosporales</taxon>
        <taxon>Micromonosporaceae</taxon>
        <taxon>Actinoplanes</taxon>
    </lineage>
</organism>
<reference evidence="3 6" key="2">
    <citation type="submission" date="2021-01" db="EMBL/GenBank/DDBJ databases">
        <title>Whole genome shotgun sequence of Actinoplanes lobatus NBRC 12513.</title>
        <authorList>
            <person name="Komaki H."/>
            <person name="Tamura T."/>
        </authorList>
    </citation>
    <scope>NUCLEOTIDE SEQUENCE [LARGE SCALE GENOMIC DNA]</scope>
    <source>
        <strain evidence="3 6">NBRC 12513</strain>
    </source>
</reference>
<keyword evidence="6" id="KW-1185">Reference proteome</keyword>
<keyword evidence="1" id="KW-0472">Membrane</keyword>
<dbReference type="Pfam" id="PF19803">
    <property type="entry name" value="DUF6286"/>
    <property type="match status" value="1"/>
</dbReference>
<evidence type="ECO:0000313" key="4">
    <source>
        <dbReference type="EMBL" id="MBB4752355.1"/>
    </source>
</evidence>
<proteinExistence type="predicted"/>
<evidence type="ECO:0000256" key="1">
    <source>
        <dbReference type="SAM" id="Phobius"/>
    </source>
</evidence>
<reference evidence="4 5" key="1">
    <citation type="submission" date="2020-08" db="EMBL/GenBank/DDBJ databases">
        <title>Sequencing the genomes of 1000 actinobacteria strains.</title>
        <authorList>
            <person name="Klenk H.-P."/>
        </authorList>
    </citation>
    <scope>NUCLEOTIDE SEQUENCE [LARGE SCALE GENOMIC DNA]</scope>
    <source>
        <strain evidence="4 5">DSM 43150</strain>
    </source>
</reference>
<accession>A0A7W7MJS1</accession>
<keyword evidence="1" id="KW-0812">Transmembrane</keyword>
<evidence type="ECO:0000313" key="3">
    <source>
        <dbReference type="EMBL" id="GIE45598.1"/>
    </source>
</evidence>
<evidence type="ECO:0000313" key="6">
    <source>
        <dbReference type="Proteomes" id="UP000631312"/>
    </source>
</evidence>
<evidence type="ECO:0000313" key="5">
    <source>
        <dbReference type="Proteomes" id="UP000590511"/>
    </source>
</evidence>
<dbReference type="Proteomes" id="UP000590511">
    <property type="component" value="Unassembled WGS sequence"/>
</dbReference>
<gene>
    <name evidence="3" type="ORF">Alo02nite_84960</name>
    <name evidence="4" type="ORF">BJ964_006516</name>
</gene>
<protein>
    <recommendedName>
        <fullName evidence="2">DUF6286 domain-containing protein</fullName>
    </recommendedName>
</protein>
<feature type="transmembrane region" description="Helical" evidence="1">
    <location>
        <begin position="58"/>
        <end position="75"/>
    </location>
</feature>
<name>A0A7W7MJS1_9ACTN</name>
<sequence>MRITNRLLAALFALALAVGGVILVVEVVAHWTGADPVVFDWPAVYAWARRTTWSATPVRLISVMLLLVGLALLWAQLKPRRFGRLALAVGHPATDVAVTRRGVAHSLAAAVSRVEGVHNAHVVVKRKKIKVSARTYGGRTADVALRREAVTRMAQQRLDALPLRRRPTLAVRLSARAR</sequence>
<dbReference type="EMBL" id="BOMP01000167">
    <property type="protein sequence ID" value="GIE45598.1"/>
    <property type="molecule type" value="Genomic_DNA"/>
</dbReference>
<keyword evidence="1" id="KW-1133">Transmembrane helix</keyword>
<dbReference type="EMBL" id="JACHNC010000001">
    <property type="protein sequence ID" value="MBB4752355.1"/>
    <property type="molecule type" value="Genomic_DNA"/>
</dbReference>
<dbReference type="InterPro" id="IPR046253">
    <property type="entry name" value="DUF6286"/>
</dbReference>
<evidence type="ECO:0000259" key="2">
    <source>
        <dbReference type="Pfam" id="PF19803"/>
    </source>
</evidence>
<dbReference type="Proteomes" id="UP000631312">
    <property type="component" value="Unassembled WGS sequence"/>
</dbReference>